<dbReference type="EMBL" id="LFYR01001099">
    <property type="protein sequence ID" value="KMZ64795.1"/>
    <property type="molecule type" value="Genomic_DNA"/>
</dbReference>
<dbReference type="InterPro" id="IPR002616">
    <property type="entry name" value="tRNA_ribo_trans-like"/>
</dbReference>
<dbReference type="GO" id="GO:0008479">
    <property type="term" value="F:tRNA-guanosine(34) queuine transglycosylase activity"/>
    <property type="evidence" value="ECO:0007669"/>
    <property type="project" value="UniProtKB-UniRule"/>
</dbReference>
<dbReference type="InterPro" id="IPR028592">
    <property type="entry name" value="QTRTD1"/>
</dbReference>
<comment type="subunit">
    <text evidence="5">Heterodimer of a catalytic subunit and an accessory subunit.</text>
</comment>
<comment type="similarity">
    <text evidence="5">Belongs to the queuine tRNA-ribosyltransferase family. QTRT2 subfamily.</text>
</comment>
<evidence type="ECO:0000256" key="2">
    <source>
        <dbReference type="ARBA" id="ARBA00022694"/>
    </source>
</evidence>
<protein>
    <recommendedName>
        <fullName evidence="5">Queuine tRNA-ribosyltransferase accessory subunit 2</fullName>
    </recommendedName>
    <alternativeName>
        <fullName evidence="5">Queuine tRNA-ribosyltransferase domain-containing protein 1</fullName>
    </alternativeName>
</protein>
<feature type="binding site" evidence="5">
    <location>
        <position position="329"/>
    </location>
    <ligand>
        <name>Zn(2+)</name>
        <dbReference type="ChEBI" id="CHEBI:29105"/>
    </ligand>
</feature>
<dbReference type="HAMAP" id="MF_03043">
    <property type="entry name" value="QTRT2"/>
    <property type="match status" value="1"/>
</dbReference>
<evidence type="ECO:0000256" key="1">
    <source>
        <dbReference type="ARBA" id="ARBA00022490"/>
    </source>
</evidence>
<dbReference type="GO" id="GO:0006400">
    <property type="term" value="P:tRNA modification"/>
    <property type="evidence" value="ECO:0007669"/>
    <property type="project" value="InterPro"/>
</dbReference>
<comment type="caution">
    <text evidence="7">The sequence shown here is derived from an EMBL/GenBank/DDBJ whole genome shotgun (WGS) entry which is preliminary data.</text>
</comment>
<dbReference type="STRING" id="29655.A0A0K9P9E4"/>
<keyword evidence="7" id="KW-0808">Transferase</keyword>
<feature type="binding site" evidence="5">
    <location>
        <position position="331"/>
    </location>
    <ligand>
        <name>Zn(2+)</name>
        <dbReference type="ChEBI" id="CHEBI:29105"/>
    </ligand>
</feature>
<dbReference type="SUPFAM" id="SSF51713">
    <property type="entry name" value="tRNA-guanine transglycosylase"/>
    <property type="match status" value="1"/>
</dbReference>
<organism evidence="7 8">
    <name type="scientific">Zostera marina</name>
    <name type="common">Eelgrass</name>
    <dbReference type="NCBI Taxonomy" id="29655"/>
    <lineage>
        <taxon>Eukaryota</taxon>
        <taxon>Viridiplantae</taxon>
        <taxon>Streptophyta</taxon>
        <taxon>Embryophyta</taxon>
        <taxon>Tracheophyta</taxon>
        <taxon>Spermatophyta</taxon>
        <taxon>Magnoliopsida</taxon>
        <taxon>Liliopsida</taxon>
        <taxon>Zosteraceae</taxon>
        <taxon>Zostera</taxon>
    </lineage>
</organism>
<dbReference type="PANTHER" id="PTHR46064">
    <property type="entry name" value="QUEUINE TRNA-RIBOSYLTRANSFERASE ACCESSORY SUBUNIT 2"/>
    <property type="match status" value="1"/>
</dbReference>
<gene>
    <name evidence="7" type="ORF">ZOSMA_34G00740</name>
</gene>
<keyword evidence="2 5" id="KW-0819">tRNA processing</keyword>
<dbReference type="NCBIfam" id="TIGR00449">
    <property type="entry name" value="tgt_general"/>
    <property type="match status" value="1"/>
</dbReference>
<sequence length="407" mass="45361">MRFEVVVKAACGNGRARIGHIYPVIGGVPTETPALILTTRKGLPTFISPDLLSTLPSPDSCLLHVSPMHFLEIPSTTTVARIGGVRRMVGLQGNYLFFASPRDSIECLPSSESSNKFGPSFETPCGRHLVKPAKYVEMVSALNPDVWVSLADEVPAWVLAKRNRTSVYRTVKWLDECIALNPKNEMMLLGAIVGGSSIEERKRCAKEVSLRNVSGFWIGGFGYGEGIEERPALLDAIMENLPDDKMRQISGFELPEILEGIASGIDLFDSKYIYHLTVGGFALVFPLNGVNEYEDEVDSQTCDFGSDGTKINLRATIYRKDTSSIVDNCECYTCQNHTRAYINHLINTHEMLAQILLEIHNTHHYLGFFCSIRDAIKRGEFNIFYKKFLQGRRNLFSTPMQFSAACN</sequence>
<comment type="cofactor">
    <cofactor evidence="5">
        <name>Zn(2+)</name>
        <dbReference type="ChEBI" id="CHEBI:29105"/>
    </cofactor>
    <text evidence="5">Binds 1 zinc ion per subunit.</text>
</comment>
<dbReference type="Gene3D" id="3.20.20.105">
    <property type="entry name" value="Queuine tRNA-ribosyltransferase-like"/>
    <property type="match status" value="1"/>
</dbReference>
<keyword evidence="1 5" id="KW-0963">Cytoplasm</keyword>
<feature type="domain" description="tRNA-guanine(15) transglycosylase-like" evidence="6">
    <location>
        <begin position="16"/>
        <end position="392"/>
    </location>
</feature>
<feature type="binding site" evidence="5">
    <location>
        <position position="334"/>
    </location>
    <ligand>
        <name>Zn(2+)</name>
        <dbReference type="ChEBI" id="CHEBI:29105"/>
    </ligand>
</feature>
<evidence type="ECO:0000259" key="6">
    <source>
        <dbReference type="Pfam" id="PF01702"/>
    </source>
</evidence>
<evidence type="ECO:0000313" key="8">
    <source>
        <dbReference type="Proteomes" id="UP000036987"/>
    </source>
</evidence>
<evidence type="ECO:0000256" key="4">
    <source>
        <dbReference type="ARBA" id="ARBA00022833"/>
    </source>
</evidence>
<keyword evidence="8" id="KW-1185">Reference proteome</keyword>
<evidence type="ECO:0000256" key="5">
    <source>
        <dbReference type="HAMAP-Rule" id="MF_03043"/>
    </source>
</evidence>
<dbReference type="InterPro" id="IPR036511">
    <property type="entry name" value="TGT-like_sf"/>
</dbReference>
<name>A0A0K9P9E4_ZOSMR</name>
<dbReference type="Pfam" id="PF01702">
    <property type="entry name" value="TGT"/>
    <property type="match status" value="1"/>
</dbReference>
<dbReference type="Proteomes" id="UP000036987">
    <property type="component" value="Unassembled WGS sequence"/>
</dbReference>
<keyword evidence="4 5" id="KW-0862">Zinc</keyword>
<evidence type="ECO:0000313" key="7">
    <source>
        <dbReference type="EMBL" id="KMZ64795.1"/>
    </source>
</evidence>
<comment type="subcellular location">
    <subcellularLocation>
        <location evidence="5">Cytoplasm</location>
    </subcellularLocation>
</comment>
<dbReference type="OMA" id="MAGSRMK"/>
<proteinExistence type="inferred from homology"/>
<comment type="function">
    <text evidence="5">Non-catalytic subunit of the queuine tRNA-ribosyltransferase (TGT) that catalyzes the base-exchange of a guanine (G) residue with queuine (Q) at position 34 (anticodon wobble position) in tRNAs with GU(N) anticodons (tRNA-Asp, -Asn, -His and -Tyr), resulting in the hypermodified nucleoside queuosine (7-(((4,5-cis-dihydroxy-2-cyclopenten-1-yl)amino)methyl)-7-deazaguanosine).</text>
</comment>
<feature type="binding site" evidence="5">
    <location>
        <position position="360"/>
    </location>
    <ligand>
        <name>Zn(2+)</name>
        <dbReference type="ChEBI" id="CHEBI:29105"/>
    </ligand>
</feature>
<dbReference type="OrthoDB" id="27601at2759"/>
<accession>A0A0K9P9E4</accession>
<reference evidence="8" key="1">
    <citation type="journal article" date="2016" name="Nature">
        <title>The genome of the seagrass Zostera marina reveals angiosperm adaptation to the sea.</title>
        <authorList>
            <person name="Olsen J.L."/>
            <person name="Rouze P."/>
            <person name="Verhelst B."/>
            <person name="Lin Y.-C."/>
            <person name="Bayer T."/>
            <person name="Collen J."/>
            <person name="Dattolo E."/>
            <person name="De Paoli E."/>
            <person name="Dittami S."/>
            <person name="Maumus F."/>
            <person name="Michel G."/>
            <person name="Kersting A."/>
            <person name="Lauritano C."/>
            <person name="Lohaus R."/>
            <person name="Toepel M."/>
            <person name="Tonon T."/>
            <person name="Vanneste K."/>
            <person name="Amirebrahimi M."/>
            <person name="Brakel J."/>
            <person name="Bostroem C."/>
            <person name="Chovatia M."/>
            <person name="Grimwood J."/>
            <person name="Jenkins J.W."/>
            <person name="Jueterbock A."/>
            <person name="Mraz A."/>
            <person name="Stam W.T."/>
            <person name="Tice H."/>
            <person name="Bornberg-Bauer E."/>
            <person name="Green P.J."/>
            <person name="Pearson G.A."/>
            <person name="Procaccini G."/>
            <person name="Duarte C.M."/>
            <person name="Schmutz J."/>
            <person name="Reusch T.B.H."/>
            <person name="Van de Peer Y."/>
        </authorList>
    </citation>
    <scope>NUCLEOTIDE SEQUENCE [LARGE SCALE GENOMIC DNA]</scope>
    <source>
        <strain evidence="8">cv. Finnish</strain>
    </source>
</reference>
<dbReference type="InterPro" id="IPR050852">
    <property type="entry name" value="Queuine_tRNA-ribosyltrfase"/>
</dbReference>
<dbReference type="AlphaFoldDB" id="A0A0K9P9E4"/>
<dbReference type="PANTHER" id="PTHR46064:SF1">
    <property type="entry name" value="QUEUINE TRNA-RIBOSYLTRANSFERASE ACCESSORY SUBUNIT 2"/>
    <property type="match status" value="1"/>
</dbReference>
<dbReference type="FunFam" id="3.20.20.105:FF:000003">
    <property type="entry name" value="Queuine tRNA-ribosyltransferase accessory subunit 2"/>
    <property type="match status" value="1"/>
</dbReference>
<dbReference type="GO" id="GO:0046872">
    <property type="term" value="F:metal ion binding"/>
    <property type="evidence" value="ECO:0007669"/>
    <property type="project" value="UniProtKB-KW"/>
</dbReference>
<dbReference type="GO" id="GO:0005737">
    <property type="term" value="C:cytoplasm"/>
    <property type="evidence" value="ECO:0007669"/>
    <property type="project" value="UniProtKB-SubCell"/>
</dbReference>
<keyword evidence="3 5" id="KW-0479">Metal-binding</keyword>
<evidence type="ECO:0000256" key="3">
    <source>
        <dbReference type="ARBA" id="ARBA00022723"/>
    </source>
</evidence>